<gene>
    <name evidence="17" type="ORF">JFN88_22895</name>
</gene>
<evidence type="ECO:0000256" key="5">
    <source>
        <dbReference type="ARBA" id="ARBA00022553"/>
    </source>
</evidence>
<evidence type="ECO:0000256" key="1">
    <source>
        <dbReference type="ARBA" id="ARBA00000085"/>
    </source>
</evidence>
<keyword evidence="7 14" id="KW-0812">Transmembrane</keyword>
<evidence type="ECO:0000259" key="15">
    <source>
        <dbReference type="PROSITE" id="PS50109"/>
    </source>
</evidence>
<dbReference type="InterPro" id="IPR003661">
    <property type="entry name" value="HisK_dim/P_dom"/>
</dbReference>
<keyword evidence="5" id="KW-0597">Phosphoprotein</keyword>
<keyword evidence="6" id="KW-0808">Transferase</keyword>
<dbReference type="Gene3D" id="6.10.340.10">
    <property type="match status" value="1"/>
</dbReference>
<dbReference type="SUPFAM" id="SSF158472">
    <property type="entry name" value="HAMP domain-like"/>
    <property type="match status" value="1"/>
</dbReference>
<evidence type="ECO:0000256" key="14">
    <source>
        <dbReference type="SAM" id="Phobius"/>
    </source>
</evidence>
<keyword evidence="13 14" id="KW-0472">Membrane</keyword>
<evidence type="ECO:0000313" key="17">
    <source>
        <dbReference type="EMBL" id="MBJ6364066.1"/>
    </source>
</evidence>
<keyword evidence="18" id="KW-1185">Reference proteome</keyword>
<keyword evidence="12" id="KW-0902">Two-component regulatory system</keyword>
<dbReference type="Gene3D" id="1.10.287.130">
    <property type="match status" value="1"/>
</dbReference>
<dbReference type="SMART" id="SM00387">
    <property type="entry name" value="HATPase_c"/>
    <property type="match status" value="1"/>
</dbReference>
<accession>A0A934J3G3</accession>
<comment type="catalytic activity">
    <reaction evidence="1">
        <text>ATP + protein L-histidine = ADP + protein N-phospho-L-histidine.</text>
        <dbReference type="EC" id="2.7.13.3"/>
    </reaction>
</comment>
<evidence type="ECO:0000256" key="12">
    <source>
        <dbReference type="ARBA" id="ARBA00023012"/>
    </source>
</evidence>
<keyword evidence="10" id="KW-0067">ATP-binding</keyword>
<evidence type="ECO:0000256" key="10">
    <source>
        <dbReference type="ARBA" id="ARBA00022840"/>
    </source>
</evidence>
<dbReference type="Proteomes" id="UP000640274">
    <property type="component" value="Unassembled WGS sequence"/>
</dbReference>
<evidence type="ECO:0000259" key="16">
    <source>
        <dbReference type="PROSITE" id="PS50885"/>
    </source>
</evidence>
<comment type="subcellular location">
    <subcellularLocation>
        <location evidence="2">Cell membrane</location>
        <topology evidence="2">Multi-pass membrane protein</topology>
    </subcellularLocation>
</comment>
<dbReference type="Gene3D" id="3.30.565.10">
    <property type="entry name" value="Histidine kinase-like ATPase, C-terminal domain"/>
    <property type="match status" value="1"/>
</dbReference>
<keyword evidence="9" id="KW-0418">Kinase</keyword>
<evidence type="ECO:0000256" key="3">
    <source>
        <dbReference type="ARBA" id="ARBA00012438"/>
    </source>
</evidence>
<evidence type="ECO:0000256" key="7">
    <source>
        <dbReference type="ARBA" id="ARBA00022692"/>
    </source>
</evidence>
<dbReference type="EC" id="2.7.13.3" evidence="3"/>
<dbReference type="SUPFAM" id="SSF47384">
    <property type="entry name" value="Homodimeric domain of signal transducing histidine kinase"/>
    <property type="match status" value="1"/>
</dbReference>
<dbReference type="PROSITE" id="PS50109">
    <property type="entry name" value="HIS_KIN"/>
    <property type="match status" value="1"/>
</dbReference>
<dbReference type="EMBL" id="JAELUP010000117">
    <property type="protein sequence ID" value="MBJ6364066.1"/>
    <property type="molecule type" value="Genomic_DNA"/>
</dbReference>
<dbReference type="CDD" id="cd00082">
    <property type="entry name" value="HisKA"/>
    <property type="match status" value="1"/>
</dbReference>
<reference evidence="17" key="1">
    <citation type="submission" date="2020-12" db="EMBL/GenBank/DDBJ databases">
        <authorList>
            <person name="Huq M.A."/>
        </authorList>
    </citation>
    <scope>NUCLEOTIDE SEQUENCE</scope>
    <source>
        <strain evidence="17">MAHUQ-46</strain>
    </source>
</reference>
<keyword evidence="4" id="KW-1003">Cell membrane</keyword>
<proteinExistence type="predicted"/>
<dbReference type="PANTHER" id="PTHR45528:SF1">
    <property type="entry name" value="SENSOR HISTIDINE KINASE CPXA"/>
    <property type="match status" value="1"/>
</dbReference>
<evidence type="ECO:0000256" key="2">
    <source>
        <dbReference type="ARBA" id="ARBA00004651"/>
    </source>
</evidence>
<protein>
    <recommendedName>
        <fullName evidence="3">histidine kinase</fullName>
        <ecNumber evidence="3">2.7.13.3</ecNumber>
    </recommendedName>
</protein>
<evidence type="ECO:0000256" key="9">
    <source>
        <dbReference type="ARBA" id="ARBA00022777"/>
    </source>
</evidence>
<evidence type="ECO:0000256" key="6">
    <source>
        <dbReference type="ARBA" id="ARBA00022679"/>
    </source>
</evidence>
<dbReference type="InterPro" id="IPR003594">
    <property type="entry name" value="HATPase_dom"/>
</dbReference>
<evidence type="ECO:0000313" key="18">
    <source>
        <dbReference type="Proteomes" id="UP000640274"/>
    </source>
</evidence>
<dbReference type="PRINTS" id="PR00344">
    <property type="entry name" value="BCTRLSENSOR"/>
</dbReference>
<name>A0A934J3G3_9BACL</name>
<dbReference type="FunFam" id="3.30.565.10:FF:000013">
    <property type="entry name" value="Two-component sensor histidine kinase"/>
    <property type="match status" value="1"/>
</dbReference>
<dbReference type="InterPro" id="IPR005467">
    <property type="entry name" value="His_kinase_dom"/>
</dbReference>
<evidence type="ECO:0000256" key="4">
    <source>
        <dbReference type="ARBA" id="ARBA00022475"/>
    </source>
</evidence>
<dbReference type="CDD" id="cd06225">
    <property type="entry name" value="HAMP"/>
    <property type="match status" value="1"/>
</dbReference>
<dbReference type="Pfam" id="PF02518">
    <property type="entry name" value="HATPase_c"/>
    <property type="match status" value="1"/>
</dbReference>
<feature type="domain" description="Histidine kinase" evidence="15">
    <location>
        <begin position="138"/>
        <end position="355"/>
    </location>
</feature>
<dbReference type="Pfam" id="PF00512">
    <property type="entry name" value="HisKA"/>
    <property type="match status" value="1"/>
</dbReference>
<keyword evidence="11 14" id="KW-1133">Transmembrane helix</keyword>
<dbReference type="SMART" id="SM00388">
    <property type="entry name" value="HisKA"/>
    <property type="match status" value="1"/>
</dbReference>
<sequence length="355" mass="40617">MTIRFLGTVIAAAFLGLITFYLLVVLGASVLSDFPLIGQIARFVMNIFNGSLFVFIGWFFFFIVYLVLLQWRRFRYFGEVSEAVMHISEGNFDYKVPVRQRNEYGDLASFTNRLVTQLKTSMDEERRAEQTKNELVTNVSHDLRTPLTSIIGYLGLIEQDRYRDEVELRHYIQIAYEKSLRLNVLINDLFEYTRMRNNTSPIRLVTFNVVEMLQQLLEQYRLTLEEAGMRGTLQSDSSKVPVTGDPNKVVRIFENLLSNSVHYGKSGKRVDIRIYLNQADAVVEVTNYGEAIPEIDLPYLFDRFYRVDKSRSAHDGGSGLGLAIAKNIVEKHGGTIEAVSDSDMTTFKVKLPLAD</sequence>
<dbReference type="AlphaFoldDB" id="A0A934J3G3"/>
<dbReference type="CDD" id="cd00075">
    <property type="entry name" value="HATPase"/>
    <property type="match status" value="1"/>
</dbReference>
<dbReference type="PANTHER" id="PTHR45528">
    <property type="entry name" value="SENSOR HISTIDINE KINASE CPXA"/>
    <property type="match status" value="1"/>
</dbReference>
<feature type="domain" description="HAMP" evidence="16">
    <location>
        <begin position="71"/>
        <end position="123"/>
    </location>
</feature>
<keyword evidence="8" id="KW-0547">Nucleotide-binding</keyword>
<dbReference type="InterPro" id="IPR036890">
    <property type="entry name" value="HATPase_C_sf"/>
</dbReference>
<dbReference type="InterPro" id="IPR004358">
    <property type="entry name" value="Sig_transdc_His_kin-like_C"/>
</dbReference>
<dbReference type="InterPro" id="IPR003660">
    <property type="entry name" value="HAMP_dom"/>
</dbReference>
<feature type="transmembrane region" description="Helical" evidence="14">
    <location>
        <begin position="43"/>
        <end position="68"/>
    </location>
</feature>
<dbReference type="InterPro" id="IPR050398">
    <property type="entry name" value="HssS/ArlS-like"/>
</dbReference>
<dbReference type="GO" id="GO:0005524">
    <property type="term" value="F:ATP binding"/>
    <property type="evidence" value="ECO:0007669"/>
    <property type="project" value="UniProtKB-KW"/>
</dbReference>
<evidence type="ECO:0000256" key="8">
    <source>
        <dbReference type="ARBA" id="ARBA00022741"/>
    </source>
</evidence>
<organism evidence="17 18">
    <name type="scientific">Paenibacillus roseus</name>
    <dbReference type="NCBI Taxonomy" id="2798579"/>
    <lineage>
        <taxon>Bacteria</taxon>
        <taxon>Bacillati</taxon>
        <taxon>Bacillota</taxon>
        <taxon>Bacilli</taxon>
        <taxon>Bacillales</taxon>
        <taxon>Paenibacillaceae</taxon>
        <taxon>Paenibacillus</taxon>
    </lineage>
</organism>
<dbReference type="GO" id="GO:0005886">
    <property type="term" value="C:plasma membrane"/>
    <property type="evidence" value="ECO:0007669"/>
    <property type="project" value="UniProtKB-SubCell"/>
</dbReference>
<dbReference type="InterPro" id="IPR036097">
    <property type="entry name" value="HisK_dim/P_sf"/>
</dbReference>
<comment type="caution">
    <text evidence="17">The sequence shown here is derived from an EMBL/GenBank/DDBJ whole genome shotgun (WGS) entry which is preliminary data.</text>
</comment>
<dbReference type="FunFam" id="1.10.287.130:FF:000008">
    <property type="entry name" value="Two-component sensor histidine kinase"/>
    <property type="match status" value="1"/>
</dbReference>
<dbReference type="GO" id="GO:0000155">
    <property type="term" value="F:phosphorelay sensor kinase activity"/>
    <property type="evidence" value="ECO:0007669"/>
    <property type="project" value="InterPro"/>
</dbReference>
<evidence type="ECO:0000256" key="11">
    <source>
        <dbReference type="ARBA" id="ARBA00022989"/>
    </source>
</evidence>
<dbReference type="SUPFAM" id="SSF55874">
    <property type="entry name" value="ATPase domain of HSP90 chaperone/DNA topoisomerase II/histidine kinase"/>
    <property type="match status" value="1"/>
</dbReference>
<dbReference type="PROSITE" id="PS50885">
    <property type="entry name" value="HAMP"/>
    <property type="match status" value="1"/>
</dbReference>
<evidence type="ECO:0000256" key="13">
    <source>
        <dbReference type="ARBA" id="ARBA00023136"/>
    </source>
</evidence>